<proteinExistence type="predicted"/>
<reference evidence="1 2" key="1">
    <citation type="submission" date="2019-05" db="EMBL/GenBank/DDBJ databases">
        <title>Another draft genome of Portunus trituberculatus and its Hox gene families provides insights of decapod evolution.</title>
        <authorList>
            <person name="Jeong J.-H."/>
            <person name="Song I."/>
            <person name="Kim S."/>
            <person name="Choi T."/>
            <person name="Kim D."/>
            <person name="Ryu S."/>
            <person name="Kim W."/>
        </authorList>
    </citation>
    <scope>NUCLEOTIDE SEQUENCE [LARGE SCALE GENOMIC DNA]</scope>
    <source>
        <tissue evidence="1">Muscle</tissue>
    </source>
</reference>
<dbReference type="OrthoDB" id="8193839at2759"/>
<protein>
    <submittedName>
        <fullName evidence="1">Uncharacterized protein</fullName>
    </submittedName>
</protein>
<name>A0A5B7JGS6_PORTR</name>
<dbReference type="Proteomes" id="UP000324222">
    <property type="component" value="Unassembled WGS sequence"/>
</dbReference>
<dbReference type="PANTHER" id="PTHR35354:SF1">
    <property type="entry name" value="RGD1561648"/>
    <property type="match status" value="1"/>
</dbReference>
<keyword evidence="2" id="KW-1185">Reference proteome</keyword>
<evidence type="ECO:0000313" key="1">
    <source>
        <dbReference type="EMBL" id="MPC92497.1"/>
    </source>
</evidence>
<dbReference type="PANTHER" id="PTHR35354">
    <property type="entry name" value="RGD1561648"/>
    <property type="match status" value="1"/>
</dbReference>
<dbReference type="EMBL" id="VSRR010091478">
    <property type="protein sequence ID" value="MPC92497.1"/>
    <property type="molecule type" value="Genomic_DNA"/>
</dbReference>
<comment type="caution">
    <text evidence="1">The sequence shown here is derived from an EMBL/GenBank/DDBJ whole genome shotgun (WGS) entry which is preliminary data.</text>
</comment>
<gene>
    <name evidence="1" type="ORF">E2C01_087588</name>
</gene>
<dbReference type="InterPro" id="IPR027878">
    <property type="entry name" value="DUF4551"/>
</dbReference>
<dbReference type="Pfam" id="PF15087">
    <property type="entry name" value="DUF4551"/>
    <property type="match status" value="1"/>
</dbReference>
<sequence>MGKFIKRYMKMSSASHRTQGTEEQLQNRQDELEMLIMTLETVALCLQGTQQCPSKIKVMRENKFECLCTLITETIKAPEVPGMYKLTCERWLTDFRELSSRAWENLPESELLKLVQEVLHASVCALYELLNCVTELSWACGVHLSAHENIPSLTTFLQVRNVNVCS</sequence>
<dbReference type="AlphaFoldDB" id="A0A5B7JGS6"/>
<accession>A0A5B7JGS6</accession>
<organism evidence="1 2">
    <name type="scientific">Portunus trituberculatus</name>
    <name type="common">Swimming crab</name>
    <name type="synonym">Neptunus trituberculatus</name>
    <dbReference type="NCBI Taxonomy" id="210409"/>
    <lineage>
        <taxon>Eukaryota</taxon>
        <taxon>Metazoa</taxon>
        <taxon>Ecdysozoa</taxon>
        <taxon>Arthropoda</taxon>
        <taxon>Crustacea</taxon>
        <taxon>Multicrustacea</taxon>
        <taxon>Malacostraca</taxon>
        <taxon>Eumalacostraca</taxon>
        <taxon>Eucarida</taxon>
        <taxon>Decapoda</taxon>
        <taxon>Pleocyemata</taxon>
        <taxon>Brachyura</taxon>
        <taxon>Eubrachyura</taxon>
        <taxon>Portunoidea</taxon>
        <taxon>Portunidae</taxon>
        <taxon>Portuninae</taxon>
        <taxon>Portunus</taxon>
    </lineage>
</organism>
<evidence type="ECO:0000313" key="2">
    <source>
        <dbReference type="Proteomes" id="UP000324222"/>
    </source>
</evidence>